<evidence type="ECO:0000256" key="1">
    <source>
        <dbReference type="SAM" id="Coils"/>
    </source>
</evidence>
<gene>
    <name evidence="2" type="ORF">GCM10008943_24360</name>
</gene>
<sequence>MRAEAIKKAKARIKKALADRDEAEVRIDDAKTAYRAKQQARLRVNDVMTVVNVHFAEAPAAAEDAAEPYVRCLLSGLLWEQNGDRQFACQFVSNVFPGFPHARLAELASKSHAMTSQDVARTLGVTLEFRQQYGLAMVGACDLTDDAYDAFKKAERKRRHAERARQKCANNIDQRRAAEKAKRDAIAAFAEANDKAEKTIRNWLTAGKISLVIDRETGMSTIVYTPDHATFPKSAVVGGGHMASRQTSTALIIDFDPAGLDRALVFTETERRRAAIAARASILRRVAVMIRGAA</sequence>
<keyword evidence="1" id="KW-0175">Coiled coil</keyword>
<feature type="coiled-coil region" evidence="1">
    <location>
        <begin position="6"/>
        <end position="40"/>
    </location>
</feature>
<comment type="caution">
    <text evidence="2">The sequence shown here is derived from an EMBL/GenBank/DDBJ whole genome shotgun (WGS) entry which is preliminary data.</text>
</comment>
<organism evidence="2 3">
    <name type="scientific">Paenochrobactrum glaciei</name>
    <dbReference type="NCBI Taxonomy" id="486407"/>
    <lineage>
        <taxon>Bacteria</taxon>
        <taxon>Pseudomonadati</taxon>
        <taxon>Pseudomonadota</taxon>
        <taxon>Alphaproteobacteria</taxon>
        <taxon>Hyphomicrobiales</taxon>
        <taxon>Brucellaceae</taxon>
        <taxon>Paenochrobactrum</taxon>
    </lineage>
</organism>
<dbReference type="RefSeq" id="WP_343805981.1">
    <property type="nucleotide sequence ID" value="NZ_BAAADE010000005.1"/>
</dbReference>
<name>A0ABN1GBB9_9HYPH</name>
<dbReference type="EMBL" id="BAAADE010000005">
    <property type="protein sequence ID" value="GAA0607951.1"/>
    <property type="molecule type" value="Genomic_DNA"/>
</dbReference>
<evidence type="ECO:0000313" key="2">
    <source>
        <dbReference type="EMBL" id="GAA0607951.1"/>
    </source>
</evidence>
<proteinExistence type="predicted"/>
<protein>
    <submittedName>
        <fullName evidence="2">Uncharacterized protein</fullName>
    </submittedName>
</protein>
<evidence type="ECO:0000313" key="3">
    <source>
        <dbReference type="Proteomes" id="UP001424441"/>
    </source>
</evidence>
<dbReference type="Proteomes" id="UP001424441">
    <property type="component" value="Unassembled WGS sequence"/>
</dbReference>
<feature type="coiled-coil region" evidence="1">
    <location>
        <begin position="151"/>
        <end position="181"/>
    </location>
</feature>
<reference evidence="2 3" key="1">
    <citation type="journal article" date="2019" name="Int. J. Syst. Evol. Microbiol.">
        <title>The Global Catalogue of Microorganisms (GCM) 10K type strain sequencing project: providing services to taxonomists for standard genome sequencing and annotation.</title>
        <authorList>
            <consortium name="The Broad Institute Genomics Platform"/>
            <consortium name="The Broad Institute Genome Sequencing Center for Infectious Disease"/>
            <person name="Wu L."/>
            <person name="Ma J."/>
        </authorList>
    </citation>
    <scope>NUCLEOTIDE SEQUENCE [LARGE SCALE GENOMIC DNA]</scope>
    <source>
        <strain evidence="2 3">JCM 15115</strain>
    </source>
</reference>
<accession>A0ABN1GBB9</accession>
<keyword evidence="3" id="KW-1185">Reference proteome</keyword>